<gene>
    <name evidence="2" type="ORF">BGC07_16705</name>
</gene>
<dbReference type="InterPro" id="IPR032758">
    <property type="entry name" value="MqsA/HigA-2"/>
</dbReference>
<evidence type="ECO:0000313" key="3">
    <source>
        <dbReference type="Proteomes" id="UP000094329"/>
    </source>
</evidence>
<dbReference type="InterPro" id="IPR022453">
    <property type="entry name" value="Znf_MqsA-type"/>
</dbReference>
<dbReference type="Gene3D" id="3.10.20.860">
    <property type="match status" value="1"/>
</dbReference>
<dbReference type="PROSITE" id="PS50943">
    <property type="entry name" value="HTH_CROC1"/>
    <property type="match status" value="1"/>
</dbReference>
<dbReference type="EMBL" id="MDTU01000003">
    <property type="protein sequence ID" value="ODN41405.1"/>
    <property type="molecule type" value="Genomic_DNA"/>
</dbReference>
<evidence type="ECO:0000259" key="1">
    <source>
        <dbReference type="PROSITE" id="PS50943"/>
    </source>
</evidence>
<dbReference type="Proteomes" id="UP000094329">
    <property type="component" value="Unassembled WGS sequence"/>
</dbReference>
<reference evidence="2 3" key="1">
    <citation type="submission" date="2016-08" db="EMBL/GenBank/DDBJ databases">
        <title>Draft genome sequence of Candidatus Piscirickettsia litoralis, from seawater.</title>
        <authorList>
            <person name="Wan X."/>
            <person name="Lee A.J."/>
            <person name="Hou S."/>
            <person name="Donachie S.P."/>
        </authorList>
    </citation>
    <scope>NUCLEOTIDE SEQUENCE [LARGE SCALE GENOMIC DNA]</scope>
    <source>
        <strain evidence="2 3">Y2</strain>
    </source>
</reference>
<evidence type="ECO:0000313" key="2">
    <source>
        <dbReference type="EMBL" id="ODN41405.1"/>
    </source>
</evidence>
<dbReference type="NCBIfam" id="TIGR03831">
    <property type="entry name" value="YgiT_finger"/>
    <property type="match status" value="1"/>
</dbReference>
<dbReference type="SMART" id="SM00530">
    <property type="entry name" value="HTH_XRE"/>
    <property type="match status" value="1"/>
</dbReference>
<proteinExistence type="predicted"/>
<dbReference type="CDD" id="cd00093">
    <property type="entry name" value="HTH_XRE"/>
    <property type="match status" value="1"/>
</dbReference>
<dbReference type="SUPFAM" id="SSF47413">
    <property type="entry name" value="lambda repressor-like DNA-binding domains"/>
    <property type="match status" value="1"/>
</dbReference>
<dbReference type="InterPro" id="IPR010982">
    <property type="entry name" value="Lambda_DNA-bd_dom_sf"/>
</dbReference>
<organism evidence="2 3">
    <name type="scientific">Piscirickettsia litoralis</name>
    <dbReference type="NCBI Taxonomy" id="1891921"/>
    <lineage>
        <taxon>Bacteria</taxon>
        <taxon>Pseudomonadati</taxon>
        <taxon>Pseudomonadota</taxon>
        <taxon>Gammaproteobacteria</taxon>
        <taxon>Thiotrichales</taxon>
        <taxon>Piscirickettsiaceae</taxon>
        <taxon>Piscirickettsia</taxon>
    </lineage>
</organism>
<comment type="caution">
    <text evidence="2">The sequence shown here is derived from an EMBL/GenBank/DDBJ whole genome shotgun (WGS) entry which is preliminary data.</text>
</comment>
<dbReference type="InterPro" id="IPR001387">
    <property type="entry name" value="Cro/C1-type_HTH"/>
</dbReference>
<dbReference type="Pfam" id="PF15731">
    <property type="entry name" value="MqsA_antitoxin"/>
    <property type="match status" value="1"/>
</dbReference>
<name>A0ABX3A1X9_9GAMM</name>
<dbReference type="NCBIfam" id="TIGR03830">
    <property type="entry name" value="CxxCG_CxxCG_HTH"/>
    <property type="match status" value="1"/>
</dbReference>
<accession>A0ABX3A1X9</accession>
<keyword evidence="3" id="KW-1185">Reference proteome</keyword>
<dbReference type="InterPro" id="IPR022452">
    <property type="entry name" value="MqsA"/>
</dbReference>
<protein>
    <recommendedName>
        <fullName evidence="1">HTH cro/C1-type domain-containing protein</fullName>
    </recommendedName>
</protein>
<dbReference type="Gene3D" id="1.10.260.40">
    <property type="entry name" value="lambda repressor-like DNA-binding domains"/>
    <property type="match status" value="1"/>
</dbReference>
<feature type="domain" description="HTH cro/C1-type" evidence="1">
    <location>
        <begin position="79"/>
        <end position="114"/>
    </location>
</feature>
<sequence length="164" mass="18423">MVMSNKTQRCPLCGAKGAVHEARRTEYTYKEEKFYINQPALWCDRCDDAVITPADNKASLKDMATARAVIDKVLTPDEVRKARKKLGWTQEQAGEYFGGGPSAFGKYERGEIQIPKTVSVLLYTLSTNKALLDSIEKSLNSIIKEHDVFLDEHGEYFINTKKAG</sequence>